<dbReference type="OrthoDB" id="9807137at2"/>
<keyword evidence="4 10" id="KW-0378">Hydrolase</keyword>
<evidence type="ECO:0000256" key="6">
    <source>
        <dbReference type="ARBA" id="ARBA00023102"/>
    </source>
</evidence>
<dbReference type="CDD" id="cd01748">
    <property type="entry name" value="GATase1_IGP_Synthase"/>
    <property type="match status" value="1"/>
</dbReference>
<comment type="subunit">
    <text evidence="2 10">Heterodimer of HisH and HisF.</text>
</comment>
<keyword evidence="6 10" id="KW-0368">Histidine biosynthesis</keyword>
<dbReference type="HAMAP" id="MF_00278">
    <property type="entry name" value="HisH"/>
    <property type="match status" value="1"/>
</dbReference>
<dbReference type="PANTHER" id="PTHR42701:SF1">
    <property type="entry name" value="IMIDAZOLE GLYCEROL PHOSPHATE SYNTHASE SUBUNIT HISH"/>
    <property type="match status" value="1"/>
</dbReference>
<feature type="domain" description="Glutamine amidotransferase" evidence="12">
    <location>
        <begin position="22"/>
        <end position="199"/>
    </location>
</feature>
<dbReference type="GO" id="GO:0004359">
    <property type="term" value="F:glutaminase activity"/>
    <property type="evidence" value="ECO:0007669"/>
    <property type="project" value="UniProtKB-EC"/>
</dbReference>
<feature type="active site" description="Nucleophile" evidence="10 11">
    <location>
        <position position="80"/>
    </location>
</feature>
<keyword evidence="10" id="KW-0963">Cytoplasm</keyword>
<name>A0A1N6VLR6_9SPIO</name>
<reference evidence="13 14" key="1">
    <citation type="submission" date="2017-01" db="EMBL/GenBank/DDBJ databases">
        <authorList>
            <person name="Mah S.A."/>
            <person name="Swanson W.J."/>
            <person name="Moy G.W."/>
            <person name="Vacquier V.D."/>
        </authorList>
    </citation>
    <scope>NUCLEOTIDE SEQUENCE [LARGE SCALE GENOMIC DNA]</scope>
    <source>
        <strain evidence="13 14">ASpG1</strain>
    </source>
</reference>
<evidence type="ECO:0000256" key="5">
    <source>
        <dbReference type="ARBA" id="ARBA00022962"/>
    </source>
</evidence>
<evidence type="ECO:0000256" key="3">
    <source>
        <dbReference type="ARBA" id="ARBA00022605"/>
    </source>
</evidence>
<evidence type="ECO:0000256" key="8">
    <source>
        <dbReference type="ARBA" id="ARBA00047838"/>
    </source>
</evidence>
<gene>
    <name evidence="10" type="primary">hisH</name>
    <name evidence="13" type="ORF">SAMN05920897_11515</name>
</gene>
<evidence type="ECO:0000313" key="14">
    <source>
        <dbReference type="Proteomes" id="UP000186400"/>
    </source>
</evidence>
<comment type="subcellular location">
    <subcellularLocation>
        <location evidence="10">Cytoplasm</location>
    </subcellularLocation>
</comment>
<dbReference type="SUPFAM" id="SSF52317">
    <property type="entry name" value="Class I glutamine amidotransferase-like"/>
    <property type="match status" value="1"/>
</dbReference>
<dbReference type="UniPathway" id="UPA00031">
    <property type="reaction ID" value="UER00010"/>
</dbReference>
<proteinExistence type="inferred from homology"/>
<keyword evidence="3 10" id="KW-0028">Amino-acid biosynthesis</keyword>
<dbReference type="GO" id="GO:0000105">
    <property type="term" value="P:L-histidine biosynthetic process"/>
    <property type="evidence" value="ECO:0007669"/>
    <property type="project" value="UniProtKB-UniRule"/>
</dbReference>
<accession>A0A1N6VLR6</accession>
<keyword evidence="14" id="KW-1185">Reference proteome</keyword>
<dbReference type="EC" id="4.3.2.10" evidence="10"/>
<dbReference type="PROSITE" id="PS51273">
    <property type="entry name" value="GATASE_TYPE_1"/>
    <property type="match status" value="1"/>
</dbReference>
<sequence>MSVVIVDYDAGNLRSVESAFSYLQEPFRVTREPDDVRGADRLVLPGVGDARAAMGVLEERGLVSAIREFLARGNPFLGICLGSQIILDRSDESGASCLGILEGTATAFDPGQGLKIPHMGWNTITPRGDHPLLRDLSRESSFYFVHSFFPNPRDPGDVLAWCDYGVSFAAVVGRGNLAATQFHPEKSGEAGLRLLRNFLGWKP</sequence>
<dbReference type="InterPro" id="IPR010139">
    <property type="entry name" value="Imidazole-glycPsynth_HisH"/>
</dbReference>
<evidence type="ECO:0000256" key="7">
    <source>
        <dbReference type="ARBA" id="ARBA00023239"/>
    </source>
</evidence>
<protein>
    <recommendedName>
        <fullName evidence="10">Imidazole glycerol phosphate synthase subunit HisH</fullName>
        <ecNumber evidence="10">4.3.2.10</ecNumber>
    </recommendedName>
    <alternativeName>
        <fullName evidence="10">IGP synthase glutaminase subunit</fullName>
        <ecNumber evidence="10">3.5.1.2</ecNumber>
    </alternativeName>
    <alternativeName>
        <fullName evidence="10">IGP synthase subunit HisH</fullName>
    </alternativeName>
    <alternativeName>
        <fullName evidence="10">ImGP synthase subunit HisH</fullName>
        <shortName evidence="10">IGPS subunit HisH</shortName>
    </alternativeName>
</protein>
<dbReference type="NCBIfam" id="TIGR01855">
    <property type="entry name" value="IMP_synth_hisH"/>
    <property type="match status" value="1"/>
</dbReference>
<feature type="active site" evidence="10 11">
    <location>
        <position position="183"/>
    </location>
</feature>
<dbReference type="PANTHER" id="PTHR42701">
    <property type="entry name" value="IMIDAZOLE GLYCEROL PHOSPHATE SYNTHASE SUBUNIT HISH"/>
    <property type="match status" value="1"/>
</dbReference>
<evidence type="ECO:0000256" key="11">
    <source>
        <dbReference type="PIRSR" id="PIRSR000495-1"/>
    </source>
</evidence>
<evidence type="ECO:0000256" key="9">
    <source>
        <dbReference type="ARBA" id="ARBA00049534"/>
    </source>
</evidence>
<dbReference type="GO" id="GO:0000107">
    <property type="term" value="F:imidazoleglycerol-phosphate synthase activity"/>
    <property type="evidence" value="ECO:0007669"/>
    <property type="project" value="UniProtKB-UniRule"/>
</dbReference>
<evidence type="ECO:0000256" key="10">
    <source>
        <dbReference type="HAMAP-Rule" id="MF_00278"/>
    </source>
</evidence>
<dbReference type="RefSeq" id="WP_076489416.1">
    <property type="nucleotide sequence ID" value="NZ_FTMS01000015.1"/>
</dbReference>
<evidence type="ECO:0000259" key="12">
    <source>
        <dbReference type="Pfam" id="PF00117"/>
    </source>
</evidence>
<dbReference type="Pfam" id="PF00117">
    <property type="entry name" value="GATase"/>
    <property type="match status" value="1"/>
</dbReference>
<dbReference type="GO" id="GO:0016829">
    <property type="term" value="F:lyase activity"/>
    <property type="evidence" value="ECO:0007669"/>
    <property type="project" value="UniProtKB-KW"/>
</dbReference>
<comment type="pathway">
    <text evidence="1 10">Amino-acid biosynthesis; L-histidine biosynthesis; L-histidine from 5-phospho-alpha-D-ribose 1-diphosphate: step 5/9.</text>
</comment>
<dbReference type="AlphaFoldDB" id="A0A1N6VLR6"/>
<comment type="function">
    <text evidence="10">IGPS catalyzes the conversion of PRFAR and glutamine to IGP, AICAR and glutamate. The HisH subunit catalyzes the hydrolysis of glutamine to glutamate and ammonia as part of the synthesis of IGP and AICAR. The resulting ammonia molecule is channeled to the active site of HisF.</text>
</comment>
<organism evidence="13 14">
    <name type="scientific">Alkalispirochaeta americana</name>
    <dbReference type="NCBI Taxonomy" id="159291"/>
    <lineage>
        <taxon>Bacteria</taxon>
        <taxon>Pseudomonadati</taxon>
        <taxon>Spirochaetota</taxon>
        <taxon>Spirochaetia</taxon>
        <taxon>Spirochaetales</taxon>
        <taxon>Spirochaetaceae</taxon>
        <taxon>Alkalispirochaeta</taxon>
    </lineage>
</organism>
<dbReference type="Gene3D" id="3.40.50.880">
    <property type="match status" value="1"/>
</dbReference>
<dbReference type="Proteomes" id="UP000186400">
    <property type="component" value="Unassembled WGS sequence"/>
</dbReference>
<evidence type="ECO:0000256" key="4">
    <source>
        <dbReference type="ARBA" id="ARBA00022801"/>
    </source>
</evidence>
<dbReference type="EMBL" id="FTMS01000015">
    <property type="protein sequence ID" value="SIQ78790.1"/>
    <property type="molecule type" value="Genomic_DNA"/>
</dbReference>
<feature type="active site" evidence="10 11">
    <location>
        <position position="185"/>
    </location>
</feature>
<dbReference type="GO" id="GO:0005737">
    <property type="term" value="C:cytoplasm"/>
    <property type="evidence" value="ECO:0007669"/>
    <property type="project" value="UniProtKB-SubCell"/>
</dbReference>
<comment type="catalytic activity">
    <reaction evidence="8 10">
        <text>5-[(5-phospho-1-deoxy-D-ribulos-1-ylimino)methylamino]-1-(5-phospho-beta-D-ribosyl)imidazole-4-carboxamide + L-glutamine = D-erythro-1-(imidazol-4-yl)glycerol 3-phosphate + 5-amino-1-(5-phospho-beta-D-ribosyl)imidazole-4-carboxamide + L-glutamate + H(+)</text>
        <dbReference type="Rhea" id="RHEA:24793"/>
        <dbReference type="ChEBI" id="CHEBI:15378"/>
        <dbReference type="ChEBI" id="CHEBI:29985"/>
        <dbReference type="ChEBI" id="CHEBI:58278"/>
        <dbReference type="ChEBI" id="CHEBI:58359"/>
        <dbReference type="ChEBI" id="CHEBI:58475"/>
        <dbReference type="ChEBI" id="CHEBI:58525"/>
        <dbReference type="EC" id="4.3.2.10"/>
    </reaction>
</comment>
<dbReference type="PIRSF" id="PIRSF000495">
    <property type="entry name" value="Amidotransf_hisH"/>
    <property type="match status" value="1"/>
</dbReference>
<evidence type="ECO:0000256" key="1">
    <source>
        <dbReference type="ARBA" id="ARBA00005091"/>
    </source>
</evidence>
<keyword evidence="5 10" id="KW-0315">Glutamine amidotransferase</keyword>
<dbReference type="InterPro" id="IPR017926">
    <property type="entry name" value="GATASE"/>
</dbReference>
<keyword evidence="7 10" id="KW-0456">Lyase</keyword>
<dbReference type="EC" id="3.5.1.2" evidence="10"/>
<dbReference type="InterPro" id="IPR029062">
    <property type="entry name" value="Class_I_gatase-like"/>
</dbReference>
<comment type="catalytic activity">
    <reaction evidence="9 10">
        <text>L-glutamine + H2O = L-glutamate + NH4(+)</text>
        <dbReference type="Rhea" id="RHEA:15889"/>
        <dbReference type="ChEBI" id="CHEBI:15377"/>
        <dbReference type="ChEBI" id="CHEBI:28938"/>
        <dbReference type="ChEBI" id="CHEBI:29985"/>
        <dbReference type="ChEBI" id="CHEBI:58359"/>
        <dbReference type="EC" id="3.5.1.2"/>
    </reaction>
</comment>
<evidence type="ECO:0000313" key="13">
    <source>
        <dbReference type="EMBL" id="SIQ78790.1"/>
    </source>
</evidence>
<evidence type="ECO:0000256" key="2">
    <source>
        <dbReference type="ARBA" id="ARBA00011152"/>
    </source>
</evidence>
<dbReference type="STRING" id="159291.SAMN05920897_11515"/>